<gene>
    <name evidence="2" type="ORF">HMPREF1324_2217</name>
</gene>
<evidence type="ECO:0000256" key="1">
    <source>
        <dbReference type="SAM" id="MobiDB-lite"/>
    </source>
</evidence>
<keyword evidence="3" id="KW-1185">Reference proteome</keyword>
<reference evidence="2" key="1">
    <citation type="submission" date="2012-03" db="EMBL/GenBank/DDBJ databases">
        <authorList>
            <person name="Durkin A.S."/>
            <person name="McCorrison J."/>
            <person name="Torralba M."/>
            <person name="Gillis M."/>
            <person name="Methe B."/>
            <person name="Sutton G."/>
            <person name="Nelson K.E."/>
        </authorList>
    </citation>
    <scope>NUCLEOTIDE SEQUENCE [LARGE SCALE GENOMIC DNA]</scope>
    <source>
        <strain evidence="2">F0474</strain>
    </source>
</reference>
<protein>
    <recommendedName>
        <fullName evidence="4">Pentapeptide repeat protein</fullName>
    </recommendedName>
</protein>
<dbReference type="PATRIC" id="fig|1125724.3.peg.1794"/>
<sequence length="313" mass="33774">MNPNQPNHTQRHAQEPAAAEQLYSPAAPVRAAAVKTLVTLADEWLADEHVPAEQAGTRVQGIIIGGPWSGFDYDFSGADFFYPVHRAGAFWGGKVTARNATWRDDVFMETSVFNGDASFSGGTYLGKTIYVFGCIYRRNLDRSHCTYGTVEGNYHGYTHDFTAAGSVYRGAADFSNSTYDRGVCSHGNTYYGPADLSGCTYRGKVNYSKNRYGANLTMRGCTYGASAQIGESAHIGDADYSCSVYEADASFYGSRYLGNATFAESQYRGGVYHVSEQFIGSANFDGVQFGHTANPQASSSFLGSSVFAGAMKG</sequence>
<dbReference type="OrthoDB" id="8440251at2"/>
<evidence type="ECO:0000313" key="3">
    <source>
        <dbReference type="Proteomes" id="UP000004863"/>
    </source>
</evidence>
<dbReference type="RefSeq" id="WP_006888822.1">
    <property type="nucleotide sequence ID" value="NZ_AJJQ01000042.1"/>
</dbReference>
<evidence type="ECO:0000313" key="2">
    <source>
        <dbReference type="EMBL" id="EID50437.1"/>
    </source>
</evidence>
<proteinExistence type="predicted"/>
<accession>I0URD4</accession>
<evidence type="ECO:0008006" key="4">
    <source>
        <dbReference type="Google" id="ProtNLM"/>
    </source>
</evidence>
<dbReference type="Proteomes" id="UP000004863">
    <property type="component" value="Unassembled WGS sequence"/>
</dbReference>
<dbReference type="EMBL" id="AJJQ01000042">
    <property type="protein sequence ID" value="EID50437.1"/>
    <property type="molecule type" value="Genomic_DNA"/>
</dbReference>
<dbReference type="AlphaFoldDB" id="I0URD4"/>
<name>I0URD4_9MICC</name>
<comment type="caution">
    <text evidence="2">The sequence shown here is derived from an EMBL/GenBank/DDBJ whole genome shotgun (WGS) entry which is preliminary data.</text>
</comment>
<feature type="region of interest" description="Disordered" evidence="1">
    <location>
        <begin position="1"/>
        <end position="21"/>
    </location>
</feature>
<organism evidence="2 3">
    <name type="scientific">Rothia aeria F0474</name>
    <dbReference type="NCBI Taxonomy" id="1125724"/>
    <lineage>
        <taxon>Bacteria</taxon>
        <taxon>Bacillati</taxon>
        <taxon>Actinomycetota</taxon>
        <taxon>Actinomycetes</taxon>
        <taxon>Micrococcales</taxon>
        <taxon>Micrococcaceae</taxon>
        <taxon>Rothia</taxon>
    </lineage>
</organism>